<dbReference type="EMBL" id="JAUJYW010000002">
    <property type="protein sequence ID" value="MDN8598632.1"/>
    <property type="molecule type" value="Genomic_DNA"/>
</dbReference>
<protein>
    <submittedName>
        <fullName evidence="2">Terminase small subunit</fullName>
    </submittedName>
</protein>
<feature type="region of interest" description="Disordered" evidence="1">
    <location>
        <begin position="45"/>
        <end position="101"/>
    </location>
</feature>
<dbReference type="RefSeq" id="WP_301697140.1">
    <property type="nucleotide sequence ID" value="NZ_JAUJYW010000002.1"/>
</dbReference>
<evidence type="ECO:0000313" key="2">
    <source>
        <dbReference type="EMBL" id="MDN8598632.1"/>
    </source>
</evidence>
<evidence type="ECO:0000313" key="3">
    <source>
        <dbReference type="Proteomes" id="UP001174867"/>
    </source>
</evidence>
<sequence length="352" mass="39552">MSKPEDSGLERDYCAGLLSNRKLAEKYGISEGAIRKRAIKNNWVRAEKSGTQKSTQVRKTGTQKKAVRTTEEKAPRVKKNPPVAVEEIPEKSEEKNSLPPELSGLSQQQLIFAEHAGTGKTRVEAYRLAGYICTGNTAYAAASQLYRNIKVAKAVRYFRDKHQQRYSAEIDEVIHQLVSITRADPNDLSQHRRVNCRYCWGEHHLFQWRDIAEFDKASAAAAKDGKKEPEYGGLGFLDTTDPNPDCPKCSGEGSGHVFIPDTRDLDGDARWLYGGVKQTKFGIEVQSLSQEAARRDLIRLLEIRASRKNGDPVVGDEPHEDADLTDEQLHEALEELGYGRRKNQLEEKLDDS</sequence>
<proteinExistence type="predicted"/>
<dbReference type="Proteomes" id="UP001174867">
    <property type="component" value="Unassembled WGS sequence"/>
</dbReference>
<evidence type="ECO:0000256" key="1">
    <source>
        <dbReference type="SAM" id="MobiDB-lite"/>
    </source>
</evidence>
<organism evidence="2 3">
    <name type="scientific">Citrobacter enshiensis</name>
    <dbReference type="NCBI Taxonomy" id="2971264"/>
    <lineage>
        <taxon>Bacteria</taxon>
        <taxon>Pseudomonadati</taxon>
        <taxon>Pseudomonadota</taxon>
        <taxon>Gammaproteobacteria</taxon>
        <taxon>Enterobacterales</taxon>
        <taxon>Enterobacteriaceae</taxon>
        <taxon>Citrobacter</taxon>
    </lineage>
</organism>
<accession>A0ABT8PQM1</accession>
<dbReference type="Pfam" id="PF03592">
    <property type="entry name" value="Terminase_2"/>
    <property type="match status" value="1"/>
</dbReference>
<comment type="caution">
    <text evidence="2">The sequence shown here is derived from an EMBL/GenBank/DDBJ whole genome shotgun (WGS) entry which is preliminary data.</text>
</comment>
<reference evidence="2 3" key="1">
    <citation type="submission" date="2023-07" db="EMBL/GenBank/DDBJ databases">
        <title>Citrobacter selenititolerans sp. nov., isolated from seleniferous soil.</title>
        <authorList>
            <person name="Zhang S."/>
            <person name="Li K."/>
            <person name="Peng J."/>
            <person name="Wang H."/>
            <person name="Sun J."/>
            <person name="Guo Y."/>
        </authorList>
    </citation>
    <scope>NUCLEOTIDE SEQUENCE [LARGE SCALE GENOMIC DNA]</scope>
    <source>
        <strain evidence="2 3">S2-9</strain>
    </source>
</reference>
<gene>
    <name evidence="2" type="ORF">Q0A17_04240</name>
</gene>
<feature type="compositionally biased region" description="Polar residues" evidence="1">
    <location>
        <begin position="51"/>
        <end position="60"/>
    </location>
</feature>
<keyword evidence="3" id="KW-1185">Reference proteome</keyword>
<name>A0ABT8PQM1_9ENTR</name>
<dbReference type="InterPro" id="IPR005335">
    <property type="entry name" value="Terminase_ssu"/>
</dbReference>